<dbReference type="InterPro" id="IPR051492">
    <property type="entry name" value="Dynamin-Rho_GEF"/>
</dbReference>
<feature type="compositionally biased region" description="Basic and acidic residues" evidence="3">
    <location>
        <begin position="1156"/>
        <end position="1184"/>
    </location>
</feature>
<dbReference type="SUPFAM" id="SSF103657">
    <property type="entry name" value="BAR/IMD domain-like"/>
    <property type="match status" value="1"/>
</dbReference>
<feature type="region of interest" description="Disordered" evidence="3">
    <location>
        <begin position="142"/>
        <end position="373"/>
    </location>
</feature>
<feature type="compositionally biased region" description="Acidic residues" evidence="3">
    <location>
        <begin position="882"/>
        <end position="891"/>
    </location>
</feature>
<feature type="compositionally biased region" description="Low complexity" evidence="3">
    <location>
        <begin position="355"/>
        <end position="368"/>
    </location>
</feature>
<dbReference type="PROSITE" id="PS50010">
    <property type="entry name" value="DH_2"/>
    <property type="match status" value="1"/>
</dbReference>
<dbReference type="SMART" id="SM00325">
    <property type="entry name" value="RhoGEF"/>
    <property type="match status" value="1"/>
</dbReference>
<dbReference type="InterPro" id="IPR027267">
    <property type="entry name" value="AH/BAR_dom_sf"/>
</dbReference>
<dbReference type="EMBL" id="MU864351">
    <property type="protein sequence ID" value="KAK4193550.1"/>
    <property type="molecule type" value="Genomic_DNA"/>
</dbReference>
<feature type="region of interest" description="Disordered" evidence="3">
    <location>
        <begin position="1036"/>
        <end position="1064"/>
    </location>
</feature>
<feature type="compositionally biased region" description="Polar residues" evidence="3">
    <location>
        <begin position="411"/>
        <end position="421"/>
    </location>
</feature>
<feature type="compositionally biased region" description="Low complexity" evidence="3">
    <location>
        <begin position="1375"/>
        <end position="1393"/>
    </location>
</feature>
<feature type="compositionally biased region" description="Low complexity" evidence="3">
    <location>
        <begin position="41"/>
        <end position="51"/>
    </location>
</feature>
<feature type="region of interest" description="Disordered" evidence="3">
    <location>
        <begin position="1374"/>
        <end position="1396"/>
    </location>
</feature>
<feature type="coiled-coil region" evidence="2">
    <location>
        <begin position="1711"/>
        <end position="1738"/>
    </location>
</feature>
<feature type="region of interest" description="Disordered" evidence="3">
    <location>
        <begin position="774"/>
        <end position="933"/>
    </location>
</feature>
<feature type="compositionally biased region" description="Polar residues" evidence="3">
    <location>
        <begin position="1036"/>
        <end position="1052"/>
    </location>
</feature>
<feature type="compositionally biased region" description="Low complexity" evidence="3">
    <location>
        <begin position="538"/>
        <end position="560"/>
    </location>
</feature>
<gene>
    <name evidence="5" type="ORF">QBC35DRAFT_109968</name>
</gene>
<dbReference type="Pfam" id="PF03114">
    <property type="entry name" value="BAR"/>
    <property type="match status" value="1"/>
</dbReference>
<feature type="domain" description="DH" evidence="4">
    <location>
        <begin position="1293"/>
        <end position="1533"/>
    </location>
</feature>
<feature type="compositionally biased region" description="Polar residues" evidence="3">
    <location>
        <begin position="442"/>
        <end position="451"/>
    </location>
</feature>
<feature type="compositionally biased region" description="Low complexity" evidence="3">
    <location>
        <begin position="621"/>
        <end position="633"/>
    </location>
</feature>
<feature type="compositionally biased region" description="Low complexity" evidence="3">
    <location>
        <begin position="594"/>
        <end position="613"/>
    </location>
</feature>
<dbReference type="Gene3D" id="1.20.1270.60">
    <property type="entry name" value="Arfaptin homology (AH) domain/BAR domain"/>
    <property type="match status" value="1"/>
</dbReference>
<feature type="region of interest" description="Disordered" evidence="3">
    <location>
        <begin position="733"/>
        <end position="762"/>
    </location>
</feature>
<feature type="compositionally biased region" description="Polar residues" evidence="3">
    <location>
        <begin position="1991"/>
        <end position="2000"/>
    </location>
</feature>
<evidence type="ECO:0000313" key="5">
    <source>
        <dbReference type="EMBL" id="KAK4193550.1"/>
    </source>
</evidence>
<feature type="compositionally biased region" description="Polar residues" evidence="3">
    <location>
        <begin position="857"/>
        <end position="869"/>
    </location>
</feature>
<feature type="compositionally biased region" description="Basic and acidic residues" evidence="3">
    <location>
        <begin position="1107"/>
        <end position="1119"/>
    </location>
</feature>
<evidence type="ECO:0000256" key="2">
    <source>
        <dbReference type="SAM" id="Coils"/>
    </source>
</evidence>
<feature type="region of interest" description="Disordered" evidence="3">
    <location>
        <begin position="1223"/>
        <end position="1247"/>
    </location>
</feature>
<dbReference type="InterPro" id="IPR035899">
    <property type="entry name" value="DBL_dom_sf"/>
</dbReference>
<proteinExistence type="predicted"/>
<feature type="compositionally biased region" description="Low complexity" evidence="3">
    <location>
        <begin position="1810"/>
        <end position="1829"/>
    </location>
</feature>
<dbReference type="Proteomes" id="UP001302126">
    <property type="component" value="Unassembled WGS sequence"/>
</dbReference>
<feature type="region of interest" description="Disordered" evidence="3">
    <location>
        <begin position="1897"/>
        <end position="2001"/>
    </location>
</feature>
<name>A0AAN6X618_9PEZI</name>
<feature type="region of interest" description="Disordered" evidence="3">
    <location>
        <begin position="1810"/>
        <end position="1853"/>
    </location>
</feature>
<keyword evidence="2" id="KW-0175">Coiled coil</keyword>
<feature type="compositionally biased region" description="Low complexity" evidence="3">
    <location>
        <begin position="288"/>
        <end position="300"/>
    </location>
</feature>
<feature type="compositionally biased region" description="Polar residues" evidence="3">
    <location>
        <begin position="325"/>
        <end position="334"/>
    </location>
</feature>
<feature type="compositionally biased region" description="Polar residues" evidence="3">
    <location>
        <begin position="837"/>
        <end position="848"/>
    </location>
</feature>
<keyword evidence="6" id="KW-1185">Reference proteome</keyword>
<reference evidence="5" key="1">
    <citation type="journal article" date="2023" name="Mol. Phylogenet. Evol.">
        <title>Genome-scale phylogeny and comparative genomics of the fungal order Sordariales.</title>
        <authorList>
            <person name="Hensen N."/>
            <person name="Bonometti L."/>
            <person name="Westerberg I."/>
            <person name="Brannstrom I.O."/>
            <person name="Guillou S."/>
            <person name="Cros-Aarteil S."/>
            <person name="Calhoun S."/>
            <person name="Haridas S."/>
            <person name="Kuo A."/>
            <person name="Mondo S."/>
            <person name="Pangilinan J."/>
            <person name="Riley R."/>
            <person name="LaButti K."/>
            <person name="Andreopoulos B."/>
            <person name="Lipzen A."/>
            <person name="Chen C."/>
            <person name="Yan M."/>
            <person name="Daum C."/>
            <person name="Ng V."/>
            <person name="Clum A."/>
            <person name="Steindorff A."/>
            <person name="Ohm R.A."/>
            <person name="Martin F."/>
            <person name="Silar P."/>
            <person name="Natvig D.O."/>
            <person name="Lalanne C."/>
            <person name="Gautier V."/>
            <person name="Ament-Velasquez S.L."/>
            <person name="Kruys A."/>
            <person name="Hutchinson M.I."/>
            <person name="Powell A.J."/>
            <person name="Barry K."/>
            <person name="Miller A.N."/>
            <person name="Grigoriev I.V."/>
            <person name="Debuchy R."/>
            <person name="Gladieux P."/>
            <person name="Hiltunen Thoren M."/>
            <person name="Johannesson H."/>
        </authorList>
    </citation>
    <scope>NUCLEOTIDE SEQUENCE</scope>
    <source>
        <strain evidence="5">PSN309</strain>
    </source>
</reference>
<dbReference type="CDD" id="cd07589">
    <property type="entry name" value="BAR_DNMBP"/>
    <property type="match status" value="1"/>
</dbReference>
<feature type="compositionally biased region" description="Acidic residues" evidence="3">
    <location>
        <begin position="808"/>
        <end position="825"/>
    </location>
</feature>
<dbReference type="CDD" id="cd00160">
    <property type="entry name" value="RhoGEF"/>
    <property type="match status" value="1"/>
</dbReference>
<feature type="compositionally biased region" description="Polar residues" evidence="3">
    <location>
        <begin position="737"/>
        <end position="756"/>
    </location>
</feature>
<dbReference type="PANTHER" id="PTHR22834:SF20">
    <property type="entry name" value="SH3 DOMAIN-CONTAINING PROTEIN"/>
    <property type="match status" value="1"/>
</dbReference>
<reference evidence="5" key="2">
    <citation type="submission" date="2023-05" db="EMBL/GenBank/DDBJ databases">
        <authorList>
            <consortium name="Lawrence Berkeley National Laboratory"/>
            <person name="Steindorff A."/>
            <person name="Hensen N."/>
            <person name="Bonometti L."/>
            <person name="Westerberg I."/>
            <person name="Brannstrom I.O."/>
            <person name="Guillou S."/>
            <person name="Cros-Aarteil S."/>
            <person name="Calhoun S."/>
            <person name="Haridas S."/>
            <person name="Kuo A."/>
            <person name="Mondo S."/>
            <person name="Pangilinan J."/>
            <person name="Riley R."/>
            <person name="Labutti K."/>
            <person name="Andreopoulos B."/>
            <person name="Lipzen A."/>
            <person name="Chen C."/>
            <person name="Yanf M."/>
            <person name="Daum C."/>
            <person name="Ng V."/>
            <person name="Clum A."/>
            <person name="Ohm R."/>
            <person name="Martin F."/>
            <person name="Silar P."/>
            <person name="Natvig D."/>
            <person name="Lalanne C."/>
            <person name="Gautier V."/>
            <person name="Ament-Velasquez S.L."/>
            <person name="Kruys A."/>
            <person name="Hutchinson M.I."/>
            <person name="Powell A.J."/>
            <person name="Barry K."/>
            <person name="Miller A.N."/>
            <person name="Grigoriev I.V."/>
            <person name="Debuchy R."/>
            <person name="Gladieux P."/>
            <person name="Thoren M.H."/>
            <person name="Johannesson H."/>
        </authorList>
    </citation>
    <scope>NUCLEOTIDE SEQUENCE</scope>
    <source>
        <strain evidence="5">PSN309</strain>
    </source>
</reference>
<evidence type="ECO:0000256" key="3">
    <source>
        <dbReference type="SAM" id="MobiDB-lite"/>
    </source>
</evidence>
<feature type="compositionally biased region" description="Polar residues" evidence="3">
    <location>
        <begin position="506"/>
        <end position="532"/>
    </location>
</feature>
<feature type="region of interest" description="Disordered" evidence="3">
    <location>
        <begin position="41"/>
        <end position="117"/>
    </location>
</feature>
<feature type="compositionally biased region" description="Basic and acidic residues" evidence="3">
    <location>
        <begin position="64"/>
        <end position="96"/>
    </location>
</feature>
<comment type="caution">
    <text evidence="5">The sequence shown here is derived from an EMBL/GenBank/DDBJ whole genome shotgun (WGS) entry which is preliminary data.</text>
</comment>
<dbReference type="PANTHER" id="PTHR22834">
    <property type="entry name" value="NUCLEAR FUSION PROTEIN FUS2"/>
    <property type="match status" value="1"/>
</dbReference>
<feature type="compositionally biased region" description="Acidic residues" evidence="3">
    <location>
        <begin position="1225"/>
        <end position="1234"/>
    </location>
</feature>
<dbReference type="Pfam" id="PF00621">
    <property type="entry name" value="RhoGEF"/>
    <property type="match status" value="1"/>
</dbReference>
<dbReference type="SUPFAM" id="SSF48065">
    <property type="entry name" value="DBL homology domain (DH-domain)"/>
    <property type="match status" value="1"/>
</dbReference>
<organism evidence="5 6">
    <name type="scientific">Podospora australis</name>
    <dbReference type="NCBI Taxonomy" id="1536484"/>
    <lineage>
        <taxon>Eukaryota</taxon>
        <taxon>Fungi</taxon>
        <taxon>Dikarya</taxon>
        <taxon>Ascomycota</taxon>
        <taxon>Pezizomycotina</taxon>
        <taxon>Sordariomycetes</taxon>
        <taxon>Sordariomycetidae</taxon>
        <taxon>Sordariales</taxon>
        <taxon>Podosporaceae</taxon>
        <taxon>Podospora</taxon>
    </lineage>
</organism>
<protein>
    <recommendedName>
        <fullName evidence="4">DH domain-containing protein</fullName>
    </recommendedName>
</protein>
<dbReference type="InterPro" id="IPR004148">
    <property type="entry name" value="BAR_dom"/>
</dbReference>
<feature type="compositionally biased region" description="Polar residues" evidence="3">
    <location>
        <begin position="1924"/>
        <end position="1944"/>
    </location>
</feature>
<feature type="region of interest" description="Disordered" evidence="3">
    <location>
        <begin position="505"/>
        <end position="647"/>
    </location>
</feature>
<feature type="compositionally biased region" description="Polar residues" evidence="3">
    <location>
        <begin position="1899"/>
        <end position="1915"/>
    </location>
</feature>
<evidence type="ECO:0000259" key="4">
    <source>
        <dbReference type="PROSITE" id="PS50010"/>
    </source>
</evidence>
<feature type="region of interest" description="Disordered" evidence="3">
    <location>
        <begin position="404"/>
        <end position="474"/>
    </location>
</feature>
<dbReference type="GO" id="GO:0032955">
    <property type="term" value="P:regulation of division septum assembly"/>
    <property type="evidence" value="ECO:0007669"/>
    <property type="project" value="TreeGrafter"/>
</dbReference>
<dbReference type="InterPro" id="IPR000219">
    <property type="entry name" value="DH_dom"/>
</dbReference>
<evidence type="ECO:0000313" key="6">
    <source>
        <dbReference type="Proteomes" id="UP001302126"/>
    </source>
</evidence>
<feature type="compositionally biased region" description="Polar residues" evidence="3">
    <location>
        <begin position="183"/>
        <end position="221"/>
    </location>
</feature>
<evidence type="ECO:0000256" key="1">
    <source>
        <dbReference type="ARBA" id="ARBA00022658"/>
    </source>
</evidence>
<accession>A0AAN6X618</accession>
<sequence>MDDGSSLGEEAASRAGPLFDHHHHHHNYHNSHLNARDQLQQQQQVENQQHYGYHHQQHSQEQQHLYDDHYDQYHPDHDHDHHHHQDHDRSPLDDYHHHHHHHRSDLRPDPQHTHNQIPTQVPLQIPLNPFATANLHALATNAAQTDSSPLDDSLDPDDFYRNYRGAQKGNDAASKVTDPMAAASNNRQTPSSMRSGGNGGTSATTPSGRNPLRPNQRSVSNPVDERFGGSLGRSATKLSGGIPPSVKDLKKRFDTQPGSTRKPPSRAPSRTREATPGNANGKLGGNGASSHSVSRSSTTRDGTHESGRTSGARGTHRQRSFAEDQLSSNAQSFASRIGRPRTAASASPQAPKPISHSSSSISSEAQSSQTAVPRQNGLLFGEILPEDNDSVTVGFGIEPIRRRRTSESNIHHTATRSQMRSMSDPDVEPPSPTDWYRAAAASNGQTEQEQPPSRLPKHHTRAQSDFAGSKLNTSRHLNTDSAVASPISPTSPTSPTSRLPILIKKLSNQNESPTSTRSNSPAMKNNMASGRTSRQHVAAARSRTPTTSSTTATSRTQTPTNAPGSARRAPPSNISTSGSGRLNAYVAIPPPKLSPSLRSSRPRQSVATATTAASRMRAVERAASPQRQAQRSAPKGDGTSTRRRKLSVGPIDFAQRRETIKLAYSKSIRESQAKEARQQAADKRKRELEVVARIKLEAEAATMAAVANANANAAAEWVPSRSNSSRIVEIKFDQEEQMPTPQEQVSEVPTTLSLSQEPREEIRPMTQAPLEPLKLEIPGSFPNGGSPQLELEEEPLSAVSASTATTEFDIDEPIEPDEPAEEEEATAAIDQALGISVPTQDQSQSQAFFESEYGAHDNSQQSHENSGSPTLHRRASYRSPFDEDEGIDDDSVSIKISLDTSAESPMSPQLTPTRPDFNSEPVSTPPAPAEESEDYVLRPYTYASGNYETTVTILGPENDFRPLHKEQPRVTIPAADVPHEHETLAASARDSIASGMSHMDNVQIEHPRLELEGLDRIEEYYVGPRLSDNVAALRDSTFTSSDPGTPLDTQPTLPDFPKPTDTSHSLMVPALLAPGNRLSQHSAWTDFSFGSDDHDADEPSSNSHRSHGLDSQDGRRLRVEPSNGDLSTCASSVEELPQSAVTSPRDRSGASIPSMLDERSLSEHHYPDNEGEPYHVEDEEREVYSEKIPVLPDHSPPPPPAAFEEFPYERDDDAVYAVRTQAGEEQGENMDEPEGLAADISPPDSTSQLTAAEALQQQPSSMSLNDTETLNESIMERPSLSMESQEEQKRLRQRQLVIRELIDTEDAFVRDMSVVEEIYKGTAEACPNLDNKTIKLIFRNTDEIIAFHAAFLAEFKEGASTVYTPKGRRSPLLVPSSANPSINSIPNSANQSAWKDSDSATLNSIASSAKPDLDDEKDRLTSIGPVFSKCIDQLKAVHEVYLRSSDLSSKRLVQIQEDKTVMLWLNECNEVAKELTSAWNLDSLLVKPMQRITKYPDIITHLLKYTPADHPDREALISARLVVIDAIDEINKSKKNYELVGQIVGNRKRKDSDVRAGLARAFGKRVDKLQATSPKTAEDEEYKKLQQQFGDDYLRLQVVLRDVEYYTRSVSAYVHEFLQYLSSMELVMRLQPSRDHAHIESKWVQFNVSMRDIEKIALEKHVSDVRKHVIEPFEQVIKCYGNPGLAMKKRAKRRLDYEKFVALKANGKKVDKQLTELVEQYEALNDTLKKELPKLSALTAKIGNICLGKFISIQTTWYLIWKEKVKAPLQDMGHVPELSEIVSTFQREFSLQEERAMGIGILNPTLRSRTSHSTTATAATDDSSSLLSRTKSRPSDLQVSRGRGLSINSDHVPVLPTPDFVRRNSGQFSLSPASSALPSALPSPANYYRDHYYGINGHSRGTSNSPITPDPNGSRSMVGLPQARPNTGRSFDSNSLPRQSTESTVLPGGLNRRDSNSTYNSGYPGPETRRLSGLFHSALPLPDDAEESQRPSRASSSNRGTEGGYNVMWLAASLFEFNIETTKHEAGYPYLTYQAGEIFDVIAEKGELWLAKNQDDPRNTVGWIWSKHFAKLADS</sequence>
<feature type="compositionally biased region" description="Polar residues" evidence="3">
    <location>
        <begin position="898"/>
        <end position="912"/>
    </location>
</feature>
<dbReference type="GO" id="GO:0005085">
    <property type="term" value="F:guanyl-nucleotide exchange factor activity"/>
    <property type="evidence" value="ECO:0007669"/>
    <property type="project" value="UniProtKB-KW"/>
</dbReference>
<dbReference type="Gene3D" id="1.20.900.10">
    <property type="entry name" value="Dbl homology (DH) domain"/>
    <property type="match status" value="1"/>
</dbReference>
<feature type="compositionally biased region" description="Low complexity" evidence="3">
    <location>
        <begin position="142"/>
        <end position="151"/>
    </location>
</feature>
<dbReference type="GO" id="GO:0005737">
    <property type="term" value="C:cytoplasm"/>
    <property type="evidence" value="ECO:0007669"/>
    <property type="project" value="InterPro"/>
</dbReference>
<keyword evidence="1" id="KW-0344">Guanine-nucleotide releasing factor</keyword>
<feature type="region of interest" description="Disordered" evidence="3">
    <location>
        <begin position="1089"/>
        <end position="1184"/>
    </location>
</feature>
<dbReference type="GO" id="GO:0031991">
    <property type="term" value="P:regulation of actomyosin contractile ring contraction"/>
    <property type="evidence" value="ECO:0007669"/>
    <property type="project" value="TreeGrafter"/>
</dbReference>